<name>A0A913YBL6_EXADI</name>
<keyword evidence="2" id="KW-1185">Reference proteome</keyword>
<accession>A0A913YBL6</accession>
<reference evidence="1" key="1">
    <citation type="submission" date="2022-11" db="UniProtKB">
        <authorList>
            <consortium name="EnsemblMetazoa"/>
        </authorList>
    </citation>
    <scope>IDENTIFICATION</scope>
</reference>
<dbReference type="Proteomes" id="UP000887567">
    <property type="component" value="Unplaced"/>
</dbReference>
<evidence type="ECO:0000313" key="1">
    <source>
        <dbReference type="EnsemblMetazoa" id="XP_020917797.1"/>
    </source>
</evidence>
<protein>
    <submittedName>
        <fullName evidence="1">Uncharacterized protein</fullName>
    </submittedName>
</protein>
<dbReference type="RefSeq" id="XP_020917797.1">
    <property type="nucleotide sequence ID" value="XM_021062138.2"/>
</dbReference>
<sequence length="248" mass="28407">MGISSSTDKVTEISPRVEGFKTKKGQDLTLDSPALLDLEHGSIRYRLPDEKRIETESKVKTGYFYHPKLSDYSEDAEIAPEEKFKLYYVFKGPKKDGKNKKLYYVYATSINAKDGGIKQADYRPQGLGYDWPESYRKANNLYYELGFLESSEEEFSDSDEESDQLSTVTTATPRIDAPVIKDNIRMIVTNSENVESLKKRLAFKLLIPAANFHITHKKQELRDFDIIGDLRTPEDGTWARFAINLHLT</sequence>
<organism evidence="1 2">
    <name type="scientific">Exaiptasia diaphana</name>
    <name type="common">Tropical sea anemone</name>
    <name type="synonym">Aiptasia pulchella</name>
    <dbReference type="NCBI Taxonomy" id="2652724"/>
    <lineage>
        <taxon>Eukaryota</taxon>
        <taxon>Metazoa</taxon>
        <taxon>Cnidaria</taxon>
        <taxon>Anthozoa</taxon>
        <taxon>Hexacorallia</taxon>
        <taxon>Actiniaria</taxon>
        <taxon>Aiptasiidae</taxon>
        <taxon>Exaiptasia</taxon>
    </lineage>
</organism>
<dbReference type="OrthoDB" id="9999810at2759"/>
<evidence type="ECO:0000313" key="2">
    <source>
        <dbReference type="Proteomes" id="UP000887567"/>
    </source>
</evidence>
<dbReference type="AlphaFoldDB" id="A0A913YBL6"/>
<dbReference type="EnsemblMetazoa" id="XM_021062138.2">
    <property type="protein sequence ID" value="XP_020917797.1"/>
    <property type="gene ID" value="LOC110255080"/>
</dbReference>
<proteinExistence type="predicted"/>
<dbReference type="OMA" id="KKLFYVY"/>
<dbReference type="KEGG" id="epa:110255080"/>
<dbReference type="GeneID" id="110255080"/>